<evidence type="ECO:0000256" key="4">
    <source>
        <dbReference type="ARBA" id="ARBA00012458"/>
    </source>
</evidence>
<dbReference type="RefSeq" id="WP_103924794.1">
    <property type="nucleotide sequence ID" value="NZ_FNVR01000010.1"/>
</dbReference>
<name>A0A1H5WKH6_9BACT</name>
<proteinExistence type="predicted"/>
<sequence>MLTGSNPSSLTEDKLFPQKYTLQIKGRLITLDKPKIIGILNLTPDSFYQASRVENDSANILSKARKMLSEGADFLDLGGYSTRPGAVAISIQEEVDRVIPAVQIIRKEFPDALISVDTFRSKVAKEAVLAGADVINDVSAGNLDEGMLPLIASLNVPYIAMHMKGNPQNMQSLSNYSDILSEIQYYFAEKVDLFKKLGIKDVIIDPGFGFAKTTEQNFYLLKNLKSFEVFGLPLLVGLSRKSMIYKTLQINTLEALNGTTALNMFALLQGANLLRVHDVKEAKETVKLYEQLYP</sequence>
<reference evidence="11" key="1">
    <citation type="submission" date="2016-10" db="EMBL/GenBank/DDBJ databases">
        <authorList>
            <person name="Varghese N."/>
            <person name="Submissions S."/>
        </authorList>
    </citation>
    <scope>NUCLEOTIDE SEQUENCE [LARGE SCALE GENOMIC DNA]</scope>
    <source>
        <strain evidence="11">DSM 17298</strain>
    </source>
</reference>
<comment type="catalytic activity">
    <reaction evidence="1">
        <text>(7,8-dihydropterin-6-yl)methyl diphosphate + 4-aminobenzoate = 7,8-dihydropteroate + diphosphate</text>
        <dbReference type="Rhea" id="RHEA:19949"/>
        <dbReference type="ChEBI" id="CHEBI:17836"/>
        <dbReference type="ChEBI" id="CHEBI:17839"/>
        <dbReference type="ChEBI" id="CHEBI:33019"/>
        <dbReference type="ChEBI" id="CHEBI:72950"/>
        <dbReference type="EC" id="2.5.1.15"/>
    </reaction>
</comment>
<comment type="pathway">
    <text evidence="3">Cofactor biosynthesis; tetrahydrofolate biosynthesis; 7,8-dihydrofolate from 2-amino-4-hydroxy-6-hydroxymethyl-7,8-dihydropteridine diphosphate and 4-aminobenzoate: step 1/2.</text>
</comment>
<dbReference type="GO" id="GO:0046654">
    <property type="term" value="P:tetrahydrofolate biosynthetic process"/>
    <property type="evidence" value="ECO:0007669"/>
    <property type="project" value="TreeGrafter"/>
</dbReference>
<evidence type="ECO:0000256" key="2">
    <source>
        <dbReference type="ARBA" id="ARBA00001946"/>
    </source>
</evidence>
<keyword evidence="7" id="KW-0460">Magnesium</keyword>
<dbReference type="PANTHER" id="PTHR20941:SF1">
    <property type="entry name" value="FOLIC ACID SYNTHESIS PROTEIN FOL1"/>
    <property type="match status" value="1"/>
</dbReference>
<evidence type="ECO:0000259" key="9">
    <source>
        <dbReference type="PROSITE" id="PS50972"/>
    </source>
</evidence>
<evidence type="ECO:0000256" key="3">
    <source>
        <dbReference type="ARBA" id="ARBA00004763"/>
    </source>
</evidence>
<keyword evidence="11" id="KW-1185">Reference proteome</keyword>
<keyword evidence="6" id="KW-0479">Metal-binding</keyword>
<feature type="domain" description="Pterin-binding" evidence="9">
    <location>
        <begin position="34"/>
        <end position="287"/>
    </location>
</feature>
<dbReference type="SUPFAM" id="SSF51717">
    <property type="entry name" value="Dihydropteroate synthetase-like"/>
    <property type="match status" value="1"/>
</dbReference>
<evidence type="ECO:0000313" key="10">
    <source>
        <dbReference type="EMBL" id="SEG00109.1"/>
    </source>
</evidence>
<accession>A0A1H5WKH6</accession>
<evidence type="ECO:0000256" key="1">
    <source>
        <dbReference type="ARBA" id="ARBA00000012"/>
    </source>
</evidence>
<protein>
    <recommendedName>
        <fullName evidence="4">dihydropteroate synthase</fullName>
        <ecNumber evidence="4">2.5.1.15</ecNumber>
    </recommendedName>
</protein>
<dbReference type="Pfam" id="PF00809">
    <property type="entry name" value="Pterin_bind"/>
    <property type="match status" value="1"/>
</dbReference>
<evidence type="ECO:0000256" key="5">
    <source>
        <dbReference type="ARBA" id="ARBA00022679"/>
    </source>
</evidence>
<keyword evidence="8" id="KW-0289">Folate biosynthesis</keyword>
<dbReference type="InterPro" id="IPR045031">
    <property type="entry name" value="DHP_synth-like"/>
</dbReference>
<dbReference type="OrthoDB" id="9811744at2"/>
<evidence type="ECO:0000256" key="8">
    <source>
        <dbReference type="ARBA" id="ARBA00022909"/>
    </source>
</evidence>
<evidence type="ECO:0000256" key="7">
    <source>
        <dbReference type="ARBA" id="ARBA00022842"/>
    </source>
</evidence>
<dbReference type="InterPro" id="IPR000489">
    <property type="entry name" value="Pterin-binding_dom"/>
</dbReference>
<evidence type="ECO:0000313" key="11">
    <source>
        <dbReference type="Proteomes" id="UP000236736"/>
    </source>
</evidence>
<dbReference type="GO" id="GO:0046656">
    <property type="term" value="P:folic acid biosynthetic process"/>
    <property type="evidence" value="ECO:0007669"/>
    <property type="project" value="UniProtKB-KW"/>
</dbReference>
<organism evidence="10 11">
    <name type="scientific">Algoriphagus boritolerans DSM 17298 = JCM 18970</name>
    <dbReference type="NCBI Taxonomy" id="1120964"/>
    <lineage>
        <taxon>Bacteria</taxon>
        <taxon>Pseudomonadati</taxon>
        <taxon>Bacteroidota</taxon>
        <taxon>Cytophagia</taxon>
        <taxon>Cytophagales</taxon>
        <taxon>Cyclobacteriaceae</taxon>
        <taxon>Algoriphagus</taxon>
    </lineage>
</organism>
<keyword evidence="5" id="KW-0808">Transferase</keyword>
<dbReference type="InterPro" id="IPR006390">
    <property type="entry name" value="DHP_synth_dom"/>
</dbReference>
<dbReference type="STRING" id="1120964.GCA_001313265_01728"/>
<dbReference type="EMBL" id="FNVR01000010">
    <property type="protein sequence ID" value="SEG00109.1"/>
    <property type="molecule type" value="Genomic_DNA"/>
</dbReference>
<dbReference type="Gene3D" id="3.20.20.20">
    <property type="entry name" value="Dihydropteroate synthase-like"/>
    <property type="match status" value="1"/>
</dbReference>
<dbReference type="GO" id="GO:0046872">
    <property type="term" value="F:metal ion binding"/>
    <property type="evidence" value="ECO:0007669"/>
    <property type="project" value="UniProtKB-KW"/>
</dbReference>
<dbReference type="GO" id="GO:0004156">
    <property type="term" value="F:dihydropteroate synthase activity"/>
    <property type="evidence" value="ECO:0007669"/>
    <property type="project" value="UniProtKB-EC"/>
</dbReference>
<evidence type="ECO:0000256" key="6">
    <source>
        <dbReference type="ARBA" id="ARBA00022723"/>
    </source>
</evidence>
<dbReference type="PROSITE" id="PS50972">
    <property type="entry name" value="PTERIN_BINDING"/>
    <property type="match status" value="1"/>
</dbReference>
<dbReference type="GO" id="GO:0005829">
    <property type="term" value="C:cytosol"/>
    <property type="evidence" value="ECO:0007669"/>
    <property type="project" value="TreeGrafter"/>
</dbReference>
<dbReference type="CDD" id="cd00739">
    <property type="entry name" value="DHPS"/>
    <property type="match status" value="1"/>
</dbReference>
<dbReference type="EC" id="2.5.1.15" evidence="4"/>
<gene>
    <name evidence="10" type="ORF">SAMN03080598_02127</name>
</gene>
<dbReference type="AlphaFoldDB" id="A0A1H5WKH6"/>
<comment type="cofactor">
    <cofactor evidence="2">
        <name>Mg(2+)</name>
        <dbReference type="ChEBI" id="CHEBI:18420"/>
    </cofactor>
</comment>
<dbReference type="InterPro" id="IPR011005">
    <property type="entry name" value="Dihydropteroate_synth-like_sf"/>
</dbReference>
<dbReference type="PANTHER" id="PTHR20941">
    <property type="entry name" value="FOLATE SYNTHESIS PROTEINS"/>
    <property type="match status" value="1"/>
</dbReference>
<dbReference type="NCBIfam" id="TIGR01496">
    <property type="entry name" value="DHPS"/>
    <property type="match status" value="1"/>
</dbReference>
<dbReference type="Proteomes" id="UP000236736">
    <property type="component" value="Unassembled WGS sequence"/>
</dbReference>